<dbReference type="InterPro" id="IPR012340">
    <property type="entry name" value="NA-bd_OB-fold"/>
</dbReference>
<comment type="caution">
    <text evidence="2">The sequence shown here is derived from an EMBL/GenBank/DDBJ whole genome shotgun (WGS) entry which is preliminary data.</text>
</comment>
<evidence type="ECO:0000256" key="1">
    <source>
        <dbReference type="SAM" id="MobiDB-lite"/>
    </source>
</evidence>
<evidence type="ECO:0000313" key="2">
    <source>
        <dbReference type="EMBL" id="KAK4149068.1"/>
    </source>
</evidence>
<keyword evidence="3" id="KW-1185">Reference proteome</keyword>
<name>A0AAN6VCS3_9PEZI</name>
<reference evidence="2" key="1">
    <citation type="journal article" date="2023" name="Mol. Phylogenet. Evol.">
        <title>Genome-scale phylogeny and comparative genomics of the fungal order Sordariales.</title>
        <authorList>
            <person name="Hensen N."/>
            <person name="Bonometti L."/>
            <person name="Westerberg I."/>
            <person name="Brannstrom I.O."/>
            <person name="Guillou S."/>
            <person name="Cros-Aarteil S."/>
            <person name="Calhoun S."/>
            <person name="Haridas S."/>
            <person name="Kuo A."/>
            <person name="Mondo S."/>
            <person name="Pangilinan J."/>
            <person name="Riley R."/>
            <person name="LaButti K."/>
            <person name="Andreopoulos B."/>
            <person name="Lipzen A."/>
            <person name="Chen C."/>
            <person name="Yan M."/>
            <person name="Daum C."/>
            <person name="Ng V."/>
            <person name="Clum A."/>
            <person name="Steindorff A."/>
            <person name="Ohm R.A."/>
            <person name="Martin F."/>
            <person name="Silar P."/>
            <person name="Natvig D.O."/>
            <person name="Lalanne C."/>
            <person name="Gautier V."/>
            <person name="Ament-Velasquez S.L."/>
            <person name="Kruys A."/>
            <person name="Hutchinson M.I."/>
            <person name="Powell A.J."/>
            <person name="Barry K."/>
            <person name="Miller A.N."/>
            <person name="Grigoriev I.V."/>
            <person name="Debuchy R."/>
            <person name="Gladieux P."/>
            <person name="Hiltunen Thoren M."/>
            <person name="Johannesson H."/>
        </authorList>
    </citation>
    <scope>NUCLEOTIDE SEQUENCE</scope>
    <source>
        <strain evidence="2">CBS 538.74</strain>
    </source>
</reference>
<dbReference type="Proteomes" id="UP001302745">
    <property type="component" value="Unassembled WGS sequence"/>
</dbReference>
<reference evidence="2" key="2">
    <citation type="submission" date="2023-05" db="EMBL/GenBank/DDBJ databases">
        <authorList>
            <consortium name="Lawrence Berkeley National Laboratory"/>
            <person name="Steindorff A."/>
            <person name="Hensen N."/>
            <person name="Bonometti L."/>
            <person name="Westerberg I."/>
            <person name="Brannstrom I.O."/>
            <person name="Guillou S."/>
            <person name="Cros-Aarteil S."/>
            <person name="Calhoun S."/>
            <person name="Haridas S."/>
            <person name="Kuo A."/>
            <person name="Mondo S."/>
            <person name="Pangilinan J."/>
            <person name="Riley R."/>
            <person name="Labutti K."/>
            <person name="Andreopoulos B."/>
            <person name="Lipzen A."/>
            <person name="Chen C."/>
            <person name="Yanf M."/>
            <person name="Daum C."/>
            <person name="Ng V."/>
            <person name="Clum A."/>
            <person name="Ohm R."/>
            <person name="Martin F."/>
            <person name="Silar P."/>
            <person name="Natvig D."/>
            <person name="Lalanne C."/>
            <person name="Gautier V."/>
            <person name="Ament-Velasquez S.L."/>
            <person name="Kruys A."/>
            <person name="Hutchinson M.I."/>
            <person name="Powell A.J."/>
            <person name="Barry K."/>
            <person name="Miller A.N."/>
            <person name="Grigoriev I.V."/>
            <person name="Debuchy R."/>
            <person name="Gladieux P."/>
            <person name="Thoren M.H."/>
            <person name="Johannesson H."/>
        </authorList>
    </citation>
    <scope>NUCLEOTIDE SEQUENCE</scope>
    <source>
        <strain evidence="2">CBS 538.74</strain>
    </source>
</reference>
<feature type="compositionally biased region" description="Basic and acidic residues" evidence="1">
    <location>
        <begin position="339"/>
        <end position="352"/>
    </location>
</feature>
<evidence type="ECO:0000313" key="3">
    <source>
        <dbReference type="Proteomes" id="UP001302745"/>
    </source>
</evidence>
<proteinExistence type="predicted"/>
<accession>A0AAN6VCS3</accession>
<dbReference type="Gene3D" id="2.40.50.140">
    <property type="entry name" value="Nucleic acid-binding proteins"/>
    <property type="match status" value="1"/>
</dbReference>
<dbReference type="EMBL" id="MU857208">
    <property type="protein sequence ID" value="KAK4149068.1"/>
    <property type="molecule type" value="Genomic_DNA"/>
</dbReference>
<dbReference type="AlphaFoldDB" id="A0AAN6VCS3"/>
<evidence type="ECO:0008006" key="4">
    <source>
        <dbReference type="Google" id="ProtNLM"/>
    </source>
</evidence>
<gene>
    <name evidence="2" type="ORF">C8A00DRAFT_38336</name>
</gene>
<feature type="region of interest" description="Disordered" evidence="1">
    <location>
        <begin position="338"/>
        <end position="358"/>
    </location>
</feature>
<sequence length="358" mass="38808">MGNKILILAGAPESNALDWSASVLLSGFQDTIARFAGMGTLTGAAPAVSSAPEHAVWRSLALDRARLSTGFSQQYAANVNYGPDQSAFEPSPEFLTTVTMSFASDGDDGEHNPELSQLYEHSIAVHQELPSSQLISQSTGRTTSFLSDNTSLLSGHGSQAGSAKGPLLFRGSDLLSDLKTVPSAAYLLKIQPQTMTCNLIIGVISISQPRAIKTRWGATKYLVEVLVGDETKAGFAITYWLPFDNPDESPLAGLRPQDIVLMQNVALNVFTNKVYGSSLRKNLTKAHLLYRMKLDPRDTGGYYSTSDLSSPDLHPQLEKTRRVRDWVLSFVGGGTHAIGKADRRPRWDKPPADDTQLV</sequence>
<organism evidence="2 3">
    <name type="scientific">Chaetomidium leptoderma</name>
    <dbReference type="NCBI Taxonomy" id="669021"/>
    <lineage>
        <taxon>Eukaryota</taxon>
        <taxon>Fungi</taxon>
        <taxon>Dikarya</taxon>
        <taxon>Ascomycota</taxon>
        <taxon>Pezizomycotina</taxon>
        <taxon>Sordariomycetes</taxon>
        <taxon>Sordariomycetidae</taxon>
        <taxon>Sordariales</taxon>
        <taxon>Chaetomiaceae</taxon>
        <taxon>Chaetomidium</taxon>
    </lineage>
</organism>
<protein>
    <recommendedName>
        <fullName evidence="4">Nucleic acid-binding, OB-fold protein</fullName>
    </recommendedName>
</protein>